<accession>A0A316VEU7</accession>
<name>A0A316VEU7_9BASI</name>
<gene>
    <name evidence="3" type="ORF">FA14DRAFT_171302</name>
</gene>
<dbReference type="OrthoDB" id="5046242at2759"/>
<evidence type="ECO:0000313" key="3">
    <source>
        <dbReference type="EMBL" id="PWN34521.1"/>
    </source>
</evidence>
<reference evidence="3 4" key="1">
    <citation type="journal article" date="2018" name="Mol. Biol. Evol.">
        <title>Broad Genomic Sampling Reveals a Smut Pathogenic Ancestry of the Fungal Clade Ustilaginomycotina.</title>
        <authorList>
            <person name="Kijpornyongpan T."/>
            <person name="Mondo S.J."/>
            <person name="Barry K."/>
            <person name="Sandor L."/>
            <person name="Lee J."/>
            <person name="Lipzen A."/>
            <person name="Pangilinan J."/>
            <person name="LaButti K."/>
            <person name="Hainaut M."/>
            <person name="Henrissat B."/>
            <person name="Grigoriev I.V."/>
            <person name="Spatafora J.W."/>
            <person name="Aime M.C."/>
        </authorList>
    </citation>
    <scope>NUCLEOTIDE SEQUENCE [LARGE SCALE GENOMIC DNA]</scope>
    <source>
        <strain evidence="3 4">MCA 3882</strain>
    </source>
</reference>
<dbReference type="STRING" id="1280837.A0A316VEU7"/>
<proteinExistence type="predicted"/>
<dbReference type="EMBL" id="KZ819603">
    <property type="protein sequence ID" value="PWN34521.1"/>
    <property type="molecule type" value="Genomic_DNA"/>
</dbReference>
<keyword evidence="4" id="KW-1185">Reference proteome</keyword>
<dbReference type="GO" id="GO:0016491">
    <property type="term" value="F:oxidoreductase activity"/>
    <property type="evidence" value="ECO:0007669"/>
    <property type="project" value="InterPro"/>
</dbReference>
<feature type="domain" description="Amine oxidase" evidence="2">
    <location>
        <begin position="26"/>
        <end position="397"/>
    </location>
</feature>
<dbReference type="RefSeq" id="XP_025354823.1">
    <property type="nucleotide sequence ID" value="XM_025500324.1"/>
</dbReference>
<dbReference type="InParanoid" id="A0A316VEU7"/>
<dbReference type="PANTHER" id="PTHR43734">
    <property type="entry name" value="PHYTOENE DESATURASE"/>
    <property type="match status" value="1"/>
</dbReference>
<dbReference type="PANTHER" id="PTHR43734:SF4">
    <property type="entry name" value="AMINE OXIDASE DOMAIN-CONTAINING PROTEIN"/>
    <property type="match status" value="1"/>
</dbReference>
<evidence type="ECO:0000259" key="2">
    <source>
        <dbReference type="Pfam" id="PF01593"/>
    </source>
</evidence>
<evidence type="ECO:0000313" key="4">
    <source>
        <dbReference type="Proteomes" id="UP000245771"/>
    </source>
</evidence>
<sequence>MPVASTSSTNQKHSHVDILILGAGPTGLGAARKLTKQNNQNWLMIDAADRAGGMAVTERDEKGFLWDMGGHVIHSHFDAFNDAINSHNDWVYPQRGGWVRVENAWCPTPIQRHLGNLKKGEQICQEINEIQSKGVSMADQEAKNLGEYFSSTFGPTLNDIFFTPFNSKQWAWPLDKLNHTWTSLRAGSKAANVPKPKSVVTSSDQPDDISNFPYPRLGTGDLWQSVARALPADKQRYNTYVTSIDLDEHTVTLDNGETVSYGHCISSLPLSVSIELVNAAKPNAAIPISLKPLLKHSSTTVVGLGFDGPLPKELEGKTWVFGADADVSFHRCTILTNFSPSLSEGENGSGSRWSVMFETASSEHRQIDIRPDVLAKKHLAELRRWGAVKEDQEPISTWSRHLQLGYPIPFLERDEVLLSDDNSSGIIQRFEKFGFVQRGRFGGWRYESSNQDYAFVQGYEAVDLIQTGAQESIYWPGRADKVTLPAAPKSKSIQSPTTPSEVASAAGTQCLLPNANETNGHGNQEHYKQNGGSLVHAQ</sequence>
<dbReference type="Pfam" id="PF01593">
    <property type="entry name" value="Amino_oxidase"/>
    <property type="match status" value="1"/>
</dbReference>
<dbReference type="AlphaFoldDB" id="A0A316VEU7"/>
<dbReference type="Proteomes" id="UP000245771">
    <property type="component" value="Unassembled WGS sequence"/>
</dbReference>
<dbReference type="GeneID" id="37022105"/>
<dbReference type="InterPro" id="IPR036188">
    <property type="entry name" value="FAD/NAD-bd_sf"/>
</dbReference>
<organism evidence="3 4">
    <name type="scientific">Meira miltonrushii</name>
    <dbReference type="NCBI Taxonomy" id="1280837"/>
    <lineage>
        <taxon>Eukaryota</taxon>
        <taxon>Fungi</taxon>
        <taxon>Dikarya</taxon>
        <taxon>Basidiomycota</taxon>
        <taxon>Ustilaginomycotina</taxon>
        <taxon>Exobasidiomycetes</taxon>
        <taxon>Exobasidiales</taxon>
        <taxon>Brachybasidiaceae</taxon>
        <taxon>Meira</taxon>
    </lineage>
</organism>
<protein>
    <submittedName>
        <fullName evidence="3">FAD/NAD(P)-binding domain-containing protein</fullName>
    </submittedName>
</protein>
<feature type="region of interest" description="Disordered" evidence="1">
    <location>
        <begin position="512"/>
        <end position="538"/>
    </location>
</feature>
<dbReference type="InterPro" id="IPR002937">
    <property type="entry name" value="Amino_oxidase"/>
</dbReference>
<dbReference type="Gene3D" id="3.50.50.60">
    <property type="entry name" value="FAD/NAD(P)-binding domain"/>
    <property type="match status" value="1"/>
</dbReference>
<dbReference type="SUPFAM" id="SSF51905">
    <property type="entry name" value="FAD/NAD(P)-binding domain"/>
    <property type="match status" value="1"/>
</dbReference>
<evidence type="ECO:0000256" key="1">
    <source>
        <dbReference type="SAM" id="MobiDB-lite"/>
    </source>
</evidence>